<name>A0A1F7EZV4_UNCRA</name>
<feature type="domain" description="tRNA-specific 2-thiouridylase MnmA-like central" evidence="11">
    <location>
        <begin position="203"/>
        <end position="264"/>
    </location>
</feature>
<comment type="caution">
    <text evidence="9">Lacks conserved residue(s) required for the propagation of feature annotation.</text>
</comment>
<evidence type="ECO:0000256" key="5">
    <source>
        <dbReference type="ARBA" id="ARBA00022840"/>
    </source>
</evidence>
<dbReference type="InterPro" id="IPR023382">
    <property type="entry name" value="MnmA-like_central_sf"/>
</dbReference>
<feature type="domain" description="tRNA-specific 2-thiouridylase MnmA-like C-terminal" evidence="10">
    <location>
        <begin position="274"/>
        <end position="346"/>
    </location>
</feature>
<evidence type="ECO:0000256" key="9">
    <source>
        <dbReference type="HAMAP-Rule" id="MF_00144"/>
    </source>
</evidence>
<keyword evidence="6 9" id="KW-0694">RNA-binding</keyword>
<evidence type="ECO:0000256" key="2">
    <source>
        <dbReference type="ARBA" id="ARBA00022679"/>
    </source>
</evidence>
<dbReference type="EC" id="2.8.1.13" evidence="9"/>
<dbReference type="GO" id="GO:0005524">
    <property type="term" value="F:ATP binding"/>
    <property type="evidence" value="ECO:0007669"/>
    <property type="project" value="UniProtKB-KW"/>
</dbReference>
<keyword evidence="1 9" id="KW-0820">tRNA-binding</keyword>
<dbReference type="AlphaFoldDB" id="A0A1F7EZV4"/>
<evidence type="ECO:0000256" key="3">
    <source>
        <dbReference type="ARBA" id="ARBA00022694"/>
    </source>
</evidence>
<evidence type="ECO:0000256" key="6">
    <source>
        <dbReference type="ARBA" id="ARBA00022884"/>
    </source>
</evidence>
<dbReference type="NCBIfam" id="TIGR00420">
    <property type="entry name" value="trmU"/>
    <property type="match status" value="1"/>
</dbReference>
<dbReference type="Gene3D" id="2.40.30.10">
    <property type="entry name" value="Translation factors"/>
    <property type="match status" value="1"/>
</dbReference>
<comment type="caution">
    <text evidence="12">The sequence shown here is derived from an EMBL/GenBank/DDBJ whole genome shotgun (WGS) entry which is preliminary data.</text>
</comment>
<evidence type="ECO:0000256" key="8">
    <source>
        <dbReference type="ARBA" id="ARBA00051542"/>
    </source>
</evidence>
<evidence type="ECO:0000256" key="1">
    <source>
        <dbReference type="ARBA" id="ARBA00022555"/>
    </source>
</evidence>
<dbReference type="PANTHER" id="PTHR11933">
    <property type="entry name" value="TRNA 5-METHYLAMINOMETHYL-2-THIOURIDYLATE -METHYLTRANSFERASE"/>
    <property type="match status" value="1"/>
</dbReference>
<feature type="region of interest" description="Interaction with tRNA" evidence="9">
    <location>
        <begin position="297"/>
        <end position="298"/>
    </location>
</feature>
<comment type="function">
    <text evidence="9">Catalyzes the 2-thiolation of uridine at the wobble position (U34) of tRNA, leading to the formation of s(2)U34.</text>
</comment>
<keyword evidence="9" id="KW-0963">Cytoplasm</keyword>
<evidence type="ECO:0000313" key="13">
    <source>
        <dbReference type="Proteomes" id="UP000179243"/>
    </source>
</evidence>
<dbReference type="Pfam" id="PF20259">
    <property type="entry name" value="tRNA_Me_trans_M"/>
    <property type="match status" value="1"/>
</dbReference>
<dbReference type="PANTHER" id="PTHR11933:SF5">
    <property type="entry name" value="MITOCHONDRIAL TRNA-SPECIFIC 2-THIOURIDYLASE 1"/>
    <property type="match status" value="1"/>
</dbReference>
<keyword evidence="4 9" id="KW-0547">Nucleotide-binding</keyword>
<dbReference type="GO" id="GO:0103016">
    <property type="term" value="F:tRNA-uridine 2-sulfurtransferase activity"/>
    <property type="evidence" value="ECO:0007669"/>
    <property type="project" value="UniProtKB-EC"/>
</dbReference>
<dbReference type="SUPFAM" id="SSF52402">
    <property type="entry name" value="Adenine nucleotide alpha hydrolases-like"/>
    <property type="match status" value="1"/>
</dbReference>
<reference evidence="12 13" key="1">
    <citation type="journal article" date="2016" name="Nat. Commun.">
        <title>Thousands of microbial genomes shed light on interconnected biogeochemical processes in an aquifer system.</title>
        <authorList>
            <person name="Anantharaman K."/>
            <person name="Brown C.T."/>
            <person name="Hug L.A."/>
            <person name="Sharon I."/>
            <person name="Castelle C.J."/>
            <person name="Probst A.J."/>
            <person name="Thomas B.C."/>
            <person name="Singh A."/>
            <person name="Wilkins M.J."/>
            <person name="Karaoz U."/>
            <person name="Brodie E.L."/>
            <person name="Williams K.H."/>
            <person name="Hubbard S.S."/>
            <person name="Banfield J.F."/>
        </authorList>
    </citation>
    <scope>NUCLEOTIDE SEQUENCE [LARGE SCALE GENOMIC DNA]</scope>
</reference>
<dbReference type="HAMAP" id="MF_00144">
    <property type="entry name" value="tRNA_thiouridyl_MnmA"/>
    <property type="match status" value="1"/>
</dbReference>
<comment type="subcellular location">
    <subcellularLocation>
        <location evidence="9">Cytoplasm</location>
    </subcellularLocation>
</comment>
<dbReference type="InterPro" id="IPR046885">
    <property type="entry name" value="MnmA-like_C"/>
</dbReference>
<dbReference type="GO" id="GO:0000049">
    <property type="term" value="F:tRNA binding"/>
    <property type="evidence" value="ECO:0007669"/>
    <property type="project" value="UniProtKB-KW"/>
</dbReference>
<feature type="site" description="Interaction with tRNA" evidence="9">
    <location>
        <position position="330"/>
    </location>
</feature>
<dbReference type="Gene3D" id="3.40.50.620">
    <property type="entry name" value="HUPs"/>
    <property type="match status" value="1"/>
</dbReference>
<comment type="catalytic activity">
    <reaction evidence="8 9">
        <text>S-sulfanyl-L-cysteinyl-[protein] + uridine(34) in tRNA + AH2 + ATP = 2-thiouridine(34) in tRNA + L-cysteinyl-[protein] + A + AMP + diphosphate + H(+)</text>
        <dbReference type="Rhea" id="RHEA:47032"/>
        <dbReference type="Rhea" id="RHEA-COMP:10131"/>
        <dbReference type="Rhea" id="RHEA-COMP:11726"/>
        <dbReference type="Rhea" id="RHEA-COMP:11727"/>
        <dbReference type="Rhea" id="RHEA-COMP:11728"/>
        <dbReference type="ChEBI" id="CHEBI:13193"/>
        <dbReference type="ChEBI" id="CHEBI:15378"/>
        <dbReference type="ChEBI" id="CHEBI:17499"/>
        <dbReference type="ChEBI" id="CHEBI:29950"/>
        <dbReference type="ChEBI" id="CHEBI:30616"/>
        <dbReference type="ChEBI" id="CHEBI:33019"/>
        <dbReference type="ChEBI" id="CHEBI:61963"/>
        <dbReference type="ChEBI" id="CHEBI:65315"/>
        <dbReference type="ChEBI" id="CHEBI:87170"/>
        <dbReference type="ChEBI" id="CHEBI:456215"/>
        <dbReference type="EC" id="2.8.1.13"/>
    </reaction>
</comment>
<keyword evidence="7" id="KW-1015">Disulfide bond</keyword>
<evidence type="ECO:0000313" key="12">
    <source>
        <dbReference type="EMBL" id="OGJ99920.1"/>
    </source>
</evidence>
<keyword evidence="3 9" id="KW-0819">tRNA processing</keyword>
<dbReference type="NCBIfam" id="NF001138">
    <property type="entry name" value="PRK00143.1"/>
    <property type="match status" value="1"/>
</dbReference>
<proteinExistence type="inferred from homology"/>
<keyword evidence="5 9" id="KW-0067">ATP-binding</keyword>
<dbReference type="EMBL" id="MFYX01000157">
    <property type="protein sequence ID" value="OGJ99920.1"/>
    <property type="molecule type" value="Genomic_DNA"/>
</dbReference>
<accession>A0A1F7EZV4</accession>
<evidence type="ECO:0000259" key="11">
    <source>
        <dbReference type="Pfam" id="PF20259"/>
    </source>
</evidence>
<feature type="active site" description="Nucleophile" evidence="9">
    <location>
        <position position="102"/>
    </location>
</feature>
<sequence>MGAKRVLAAMSGGVDSSVAAALLQQQGFEVVGVTMKLYPDSGKASMKSCCGFAPAFDARCVAEQLGIRYSVVNAEELFQEKVVDDFCREYAAGRTPNPCIRCNTYLKFDFLIAKATELGCAYVATGHYAQIRDNRLYRANDRAKDQSYFLYTLTRKNIGRILFPVGDKEKSETRAIARSLNLPVHDKEESQDICFLPRGKYREFLEDHGIVGGPGPIVTLLGETVGTHTGLHCYTIGQRKGLGPLGERSYVVSMDPEANVLVVGSKDDVLANTIEVRALSVCNDPIVDGGQYDVLIRYKAKPKKAQVFVTGPDTLKIIFTEPVDAPAAGQAAVLYRDTEVMGGGIISRKVS</sequence>
<dbReference type="InterPro" id="IPR046884">
    <property type="entry name" value="MnmA-like_central"/>
</dbReference>
<evidence type="ECO:0000256" key="7">
    <source>
        <dbReference type="ARBA" id="ARBA00023157"/>
    </source>
</evidence>
<dbReference type="GO" id="GO:0002143">
    <property type="term" value="P:tRNA wobble position uridine thiolation"/>
    <property type="evidence" value="ECO:0007669"/>
    <property type="project" value="TreeGrafter"/>
</dbReference>
<dbReference type="GO" id="GO:0005737">
    <property type="term" value="C:cytoplasm"/>
    <property type="evidence" value="ECO:0007669"/>
    <property type="project" value="UniProtKB-SubCell"/>
</dbReference>
<evidence type="ECO:0000259" key="10">
    <source>
        <dbReference type="Pfam" id="PF20258"/>
    </source>
</evidence>
<dbReference type="Pfam" id="PF03054">
    <property type="entry name" value="tRNA_Me_trans"/>
    <property type="match status" value="1"/>
</dbReference>
<feature type="binding site" evidence="9">
    <location>
        <position position="35"/>
    </location>
    <ligand>
        <name>ATP</name>
        <dbReference type="ChEBI" id="CHEBI:30616"/>
    </ligand>
</feature>
<dbReference type="InterPro" id="IPR004506">
    <property type="entry name" value="MnmA-like"/>
</dbReference>
<dbReference type="InterPro" id="IPR014729">
    <property type="entry name" value="Rossmann-like_a/b/a_fold"/>
</dbReference>
<feature type="binding site" evidence="9">
    <location>
        <begin position="9"/>
        <end position="16"/>
    </location>
    <ligand>
        <name>ATP</name>
        <dbReference type="ChEBI" id="CHEBI:30616"/>
    </ligand>
</feature>
<comment type="similarity">
    <text evidence="9">Belongs to the MnmA/TRMU family.</text>
</comment>
<dbReference type="Pfam" id="PF20258">
    <property type="entry name" value="tRNA_Me_trans_C"/>
    <property type="match status" value="1"/>
</dbReference>
<evidence type="ECO:0000256" key="4">
    <source>
        <dbReference type="ARBA" id="ARBA00022741"/>
    </source>
</evidence>
<feature type="region of interest" description="Interaction with tRNA" evidence="9">
    <location>
        <begin position="144"/>
        <end position="146"/>
    </location>
</feature>
<feature type="binding site" evidence="9">
    <location>
        <position position="126"/>
    </location>
    <ligand>
        <name>ATP</name>
        <dbReference type="ChEBI" id="CHEBI:30616"/>
    </ligand>
</feature>
<organism evidence="12 13">
    <name type="scientific">Candidatus Raymondbacteria bacterium RIFOXYD12_FULL_49_13</name>
    <dbReference type="NCBI Taxonomy" id="1817890"/>
    <lineage>
        <taxon>Bacteria</taxon>
        <taxon>Raymondiibacteriota</taxon>
    </lineage>
</organism>
<dbReference type="Gene3D" id="2.30.30.280">
    <property type="entry name" value="Adenine nucleotide alpha hydrolases-like domains"/>
    <property type="match status" value="1"/>
</dbReference>
<feature type="site" description="Interaction with tRNA" evidence="9">
    <location>
        <position position="127"/>
    </location>
</feature>
<protein>
    <recommendedName>
        <fullName evidence="9">tRNA-specific 2-thiouridylase MnmA</fullName>
        <ecNumber evidence="9">2.8.1.13</ecNumber>
    </recommendedName>
</protein>
<dbReference type="CDD" id="cd01998">
    <property type="entry name" value="MnmA_TRMU-like"/>
    <property type="match status" value="1"/>
</dbReference>
<keyword evidence="2 9" id="KW-0808">Transferase</keyword>
<feature type="active site" description="Cysteine persulfide intermediate" evidence="9">
    <location>
        <position position="194"/>
    </location>
</feature>
<dbReference type="Proteomes" id="UP000179243">
    <property type="component" value="Unassembled WGS sequence"/>
</dbReference>
<gene>
    <name evidence="9" type="primary">mnmA</name>
    <name evidence="12" type="ORF">A2519_00250</name>
</gene>
<dbReference type="FunFam" id="2.30.30.280:FF:000001">
    <property type="entry name" value="tRNA-specific 2-thiouridylase MnmA"/>
    <property type="match status" value="1"/>
</dbReference>